<keyword evidence="1" id="KW-0732">Signal</keyword>
<sequence length="360" mass="36793">MFRGVLATAAAMTVLAAVPASADEVTGPIDLGTLPGGLTSSGLLVTNHGTVFGEAYDKAFDVHGARWDAAGRISELRPLDGYSTVKATALSEAGVAVGDSTNHVTTGRATRWDASGVPVELEQPTGFPGYAWSTPVAVNESGMVAGTAYGAPGPDAAVRWDSQGTVTVLGLGRVRAMNDAGAVISETTYWDPAGTVVALTDGGSLHDIDNAGTVVGSTGGHAAKWDSTGRPTVLDTTWEASEALAIAADGTIVGEVRDKDATTRIARWDPAGTLTVLADGADSRFTAVSPSGAVLGQLDAGTPVVWDRAGRVLRLPVPEGGICFAKGLNDWEVTGSCSVPGQNSHAVLWRFGEPVGNQAR</sequence>
<dbReference type="RefSeq" id="WP_125315453.1">
    <property type="nucleotide sequence ID" value="NZ_RSEC01000061.1"/>
</dbReference>
<evidence type="ECO:0008006" key="4">
    <source>
        <dbReference type="Google" id="ProtNLM"/>
    </source>
</evidence>
<comment type="caution">
    <text evidence="2">The sequence shown here is derived from an EMBL/GenBank/DDBJ whole genome shotgun (WGS) entry which is preliminary data.</text>
</comment>
<accession>A0A427SXW4</accession>
<evidence type="ECO:0000313" key="2">
    <source>
        <dbReference type="EMBL" id="RSD09518.1"/>
    </source>
</evidence>
<proteinExistence type="predicted"/>
<feature type="signal peptide" evidence="1">
    <location>
        <begin position="1"/>
        <end position="22"/>
    </location>
</feature>
<dbReference type="EMBL" id="RSEC01000061">
    <property type="protein sequence ID" value="RSD09518.1"/>
    <property type="molecule type" value="Genomic_DNA"/>
</dbReference>
<dbReference type="OrthoDB" id="4310309at2"/>
<gene>
    <name evidence="2" type="ORF">EIY87_41565</name>
</gene>
<reference evidence="2 3" key="1">
    <citation type="submission" date="2018-12" db="EMBL/GenBank/DDBJ databases">
        <title>Amycolatopsis eburnea sp. nov. actinomycete associate with arbuscular mycorrhiza fungal spore.</title>
        <authorList>
            <person name="Lumyong S."/>
            <person name="Chaiya L."/>
        </authorList>
    </citation>
    <scope>NUCLEOTIDE SEQUENCE [LARGE SCALE GENOMIC DNA]</scope>
    <source>
        <strain evidence="2 3">GLM-1</strain>
    </source>
</reference>
<keyword evidence="3" id="KW-1185">Reference proteome</keyword>
<evidence type="ECO:0000256" key="1">
    <source>
        <dbReference type="SAM" id="SignalP"/>
    </source>
</evidence>
<protein>
    <recommendedName>
        <fullName evidence="4">HAF repeat-containing protein</fullName>
    </recommendedName>
</protein>
<feature type="chain" id="PRO_5019564259" description="HAF repeat-containing protein" evidence="1">
    <location>
        <begin position="23"/>
        <end position="360"/>
    </location>
</feature>
<dbReference type="AlphaFoldDB" id="A0A427SXW4"/>
<name>A0A427SXW4_9PSEU</name>
<dbReference type="Proteomes" id="UP000267081">
    <property type="component" value="Unassembled WGS sequence"/>
</dbReference>
<evidence type="ECO:0000313" key="3">
    <source>
        <dbReference type="Proteomes" id="UP000267081"/>
    </source>
</evidence>
<organism evidence="2 3">
    <name type="scientific">Amycolatopsis eburnea</name>
    <dbReference type="NCBI Taxonomy" id="2267691"/>
    <lineage>
        <taxon>Bacteria</taxon>
        <taxon>Bacillati</taxon>
        <taxon>Actinomycetota</taxon>
        <taxon>Actinomycetes</taxon>
        <taxon>Pseudonocardiales</taxon>
        <taxon>Pseudonocardiaceae</taxon>
        <taxon>Amycolatopsis</taxon>
    </lineage>
</organism>